<reference evidence="3" key="1">
    <citation type="submission" date="2024-07" db="EMBL/GenBank/DDBJ databases">
        <title>Two chromosome-level genome assemblies of Korean endemic species Abeliophyllum distichum and Forsythia ovata (Oleaceae).</title>
        <authorList>
            <person name="Jang H."/>
        </authorList>
    </citation>
    <scope>NUCLEOTIDE SEQUENCE [LARGE SCALE GENOMIC DNA]</scope>
</reference>
<feature type="compositionally biased region" description="Gly residues" evidence="1">
    <location>
        <begin position="1"/>
        <end position="19"/>
    </location>
</feature>
<keyword evidence="3" id="KW-1185">Reference proteome</keyword>
<sequence length="133" mass="13170">MGVTGSGGGGVGGGGGGGGSEEESADHGETRREVEGEELAFVEEFVGEAESGGGLAGGEGDGEFEVRGGGGVGRGGREGVGLRRVGAVSPAHHAAAITFSSITRRRFTRNKTAARGGGGKVKKVDRLEVKGFL</sequence>
<gene>
    <name evidence="2" type="ORF">Fot_23078</name>
</gene>
<evidence type="ECO:0000313" key="2">
    <source>
        <dbReference type="EMBL" id="KAL2530477.1"/>
    </source>
</evidence>
<feature type="region of interest" description="Disordered" evidence="1">
    <location>
        <begin position="49"/>
        <end position="77"/>
    </location>
</feature>
<evidence type="ECO:0000256" key="1">
    <source>
        <dbReference type="SAM" id="MobiDB-lite"/>
    </source>
</evidence>
<feature type="compositionally biased region" description="Basic and acidic residues" evidence="1">
    <location>
        <begin position="25"/>
        <end position="34"/>
    </location>
</feature>
<protein>
    <submittedName>
        <fullName evidence="2">Uncharacterized protein</fullName>
    </submittedName>
</protein>
<dbReference type="Proteomes" id="UP001604277">
    <property type="component" value="Unassembled WGS sequence"/>
</dbReference>
<evidence type="ECO:0000313" key="3">
    <source>
        <dbReference type="Proteomes" id="UP001604277"/>
    </source>
</evidence>
<accession>A0ABD1UZJ3</accession>
<feature type="compositionally biased region" description="Gly residues" evidence="1">
    <location>
        <begin position="50"/>
        <end position="59"/>
    </location>
</feature>
<dbReference type="EMBL" id="JBFOLJ010000006">
    <property type="protein sequence ID" value="KAL2530477.1"/>
    <property type="molecule type" value="Genomic_DNA"/>
</dbReference>
<organism evidence="2 3">
    <name type="scientific">Forsythia ovata</name>
    <dbReference type="NCBI Taxonomy" id="205694"/>
    <lineage>
        <taxon>Eukaryota</taxon>
        <taxon>Viridiplantae</taxon>
        <taxon>Streptophyta</taxon>
        <taxon>Embryophyta</taxon>
        <taxon>Tracheophyta</taxon>
        <taxon>Spermatophyta</taxon>
        <taxon>Magnoliopsida</taxon>
        <taxon>eudicotyledons</taxon>
        <taxon>Gunneridae</taxon>
        <taxon>Pentapetalae</taxon>
        <taxon>asterids</taxon>
        <taxon>lamiids</taxon>
        <taxon>Lamiales</taxon>
        <taxon>Oleaceae</taxon>
        <taxon>Forsythieae</taxon>
        <taxon>Forsythia</taxon>
    </lineage>
</organism>
<comment type="caution">
    <text evidence="2">The sequence shown here is derived from an EMBL/GenBank/DDBJ whole genome shotgun (WGS) entry which is preliminary data.</text>
</comment>
<name>A0ABD1UZJ3_9LAMI</name>
<dbReference type="AlphaFoldDB" id="A0ABD1UZJ3"/>
<feature type="region of interest" description="Disordered" evidence="1">
    <location>
        <begin position="1"/>
        <end position="37"/>
    </location>
</feature>
<proteinExistence type="predicted"/>